<evidence type="ECO:0000313" key="3">
    <source>
        <dbReference type="EMBL" id="TVU69134.1"/>
    </source>
</evidence>
<dbReference type="InterPro" id="IPR051162">
    <property type="entry name" value="T4SS_component"/>
</dbReference>
<reference evidence="3 4" key="1">
    <citation type="submission" date="2019-07" db="EMBL/GenBank/DDBJ databases">
        <title>Diversity of Bacteria from Kongsfjorden, Arctic.</title>
        <authorList>
            <person name="Yu Y."/>
        </authorList>
    </citation>
    <scope>NUCLEOTIDE SEQUENCE [LARGE SCALE GENOMIC DNA]</scope>
    <source>
        <strain evidence="3 4">SM1923</strain>
    </source>
</reference>
<feature type="region of interest" description="Disordered" evidence="1">
    <location>
        <begin position="433"/>
        <end position="494"/>
    </location>
</feature>
<keyword evidence="4" id="KW-1185">Reference proteome</keyword>
<dbReference type="Gene3D" id="3.40.50.300">
    <property type="entry name" value="P-loop containing nucleotide triphosphate hydrolases"/>
    <property type="match status" value="2"/>
</dbReference>
<organism evidence="3 4">
    <name type="scientific">Cobetia crustatorum</name>
    <dbReference type="NCBI Taxonomy" id="553385"/>
    <lineage>
        <taxon>Bacteria</taxon>
        <taxon>Pseudomonadati</taxon>
        <taxon>Pseudomonadota</taxon>
        <taxon>Gammaproteobacteria</taxon>
        <taxon>Oceanospirillales</taxon>
        <taxon>Halomonadaceae</taxon>
        <taxon>Cobetia</taxon>
    </lineage>
</organism>
<dbReference type="InterPro" id="IPR033186">
    <property type="entry name" value="HerA_C"/>
</dbReference>
<accession>A0A558HJ19</accession>
<evidence type="ECO:0000259" key="2">
    <source>
        <dbReference type="Pfam" id="PF05872"/>
    </source>
</evidence>
<dbReference type="InterPro" id="IPR027417">
    <property type="entry name" value="P-loop_NTPase"/>
</dbReference>
<proteinExistence type="predicted"/>
<evidence type="ECO:0000313" key="4">
    <source>
        <dbReference type="Proteomes" id="UP000319941"/>
    </source>
</evidence>
<dbReference type="EMBL" id="VNFH01000008">
    <property type="protein sequence ID" value="TVU69134.1"/>
    <property type="molecule type" value="Genomic_DNA"/>
</dbReference>
<dbReference type="PANTHER" id="PTHR30121:SF6">
    <property type="entry name" value="SLR6007 PROTEIN"/>
    <property type="match status" value="1"/>
</dbReference>
<name>A0A558HJ19_9GAMM</name>
<evidence type="ECO:0000256" key="1">
    <source>
        <dbReference type="SAM" id="MobiDB-lite"/>
    </source>
</evidence>
<feature type="compositionally biased region" description="Low complexity" evidence="1">
    <location>
        <begin position="448"/>
        <end position="464"/>
    </location>
</feature>
<dbReference type="AlphaFoldDB" id="A0A558HJ19"/>
<feature type="region of interest" description="Disordered" evidence="1">
    <location>
        <begin position="386"/>
        <end position="408"/>
    </location>
</feature>
<comment type="caution">
    <text evidence="3">The sequence shown here is derived from an EMBL/GenBank/DDBJ whole genome shotgun (WGS) entry which is preliminary data.</text>
</comment>
<dbReference type="CDD" id="cd01127">
    <property type="entry name" value="TrwB_TraG_TraD_VirD4"/>
    <property type="match status" value="1"/>
</dbReference>
<feature type="compositionally biased region" description="Low complexity" evidence="1">
    <location>
        <begin position="476"/>
        <end position="488"/>
    </location>
</feature>
<feature type="compositionally biased region" description="Polar residues" evidence="1">
    <location>
        <begin position="433"/>
        <end position="444"/>
    </location>
</feature>
<dbReference type="Pfam" id="PF05872">
    <property type="entry name" value="HerA_C"/>
    <property type="match status" value="1"/>
</dbReference>
<dbReference type="RefSeq" id="WP_088742865.1">
    <property type="nucleotide sequence ID" value="NZ_CAWOWR010000137.1"/>
</dbReference>
<dbReference type="OrthoDB" id="9758751at2"/>
<sequence length="527" mass="56945">MNEVLIGGLAGQGPQGHVTLAGRLANRHGLVAGATGTGKTVTLQVLAEGFSRMGVPVFTADVKGDLSGIAVAGTPHPRVDERLASLGINDWQPQASPVRLWDLYGESGHAVRASVASMGPDLMSSLLELNETQGGLMHLAFDHAEREGLELIDLKDLISLLKHIERERDSFEERYGRVSPQSLGAMLRRVHVLATQGGERFFAEPALDINDMLATVGEGEHTRGFINLLDGRELMQSPRLYTTFLLWFLSTLFRVLPERGDAEKPVLVFFFDEAHLLFDAAPKALLERLEQTVRLIRSKGVGVYFVTQSPADIPDDVLGQLGNRIQHALRAFTPRDQKAVKTAADTFRPNPALDTAQVITELGVGEALVSVLDNKGVPTQVERTLIAPPRGRIGPLTDTERTEVLASSSLTGRYDERIDRDSAHERLEARLTSQAAAVKTTTSPMPEAAGSSTSDSAYTDASTTVPGPVTSHAPPSNSDSSRSKSSSSGGRKRQGALETLIKSVMRALGSQLGRSLIRSLIRSFTKR</sequence>
<dbReference type="PANTHER" id="PTHR30121">
    <property type="entry name" value="UNCHARACTERIZED PROTEIN YJGR-RELATED"/>
    <property type="match status" value="1"/>
</dbReference>
<dbReference type="Proteomes" id="UP000319941">
    <property type="component" value="Unassembled WGS sequence"/>
</dbReference>
<protein>
    <submittedName>
        <fullName evidence="3">DUF853 family protein</fullName>
    </submittedName>
</protein>
<dbReference type="SUPFAM" id="SSF52540">
    <property type="entry name" value="P-loop containing nucleoside triphosphate hydrolases"/>
    <property type="match status" value="1"/>
</dbReference>
<gene>
    <name evidence="3" type="ORF">FQP86_11765</name>
</gene>
<feature type="domain" description="Helicase HerA-like C-terminal" evidence="2">
    <location>
        <begin position="14"/>
        <end position="524"/>
    </location>
</feature>